<dbReference type="OrthoDB" id="2690064at2759"/>
<feature type="compositionally biased region" description="Basic and acidic residues" evidence="2">
    <location>
        <begin position="375"/>
        <end position="425"/>
    </location>
</feature>
<proteinExistence type="predicted"/>
<accession>A0A5M3MQG8</accession>
<evidence type="ECO:0000256" key="2">
    <source>
        <dbReference type="SAM" id="MobiDB-lite"/>
    </source>
</evidence>
<evidence type="ECO:0000313" key="3">
    <source>
        <dbReference type="EMBL" id="EIW80974.1"/>
    </source>
</evidence>
<feature type="compositionally biased region" description="Low complexity" evidence="2">
    <location>
        <begin position="479"/>
        <end position="497"/>
    </location>
</feature>
<name>A0A5M3MQG8_CONPW</name>
<feature type="region of interest" description="Disordered" evidence="2">
    <location>
        <begin position="531"/>
        <end position="574"/>
    </location>
</feature>
<dbReference type="AlphaFoldDB" id="A0A5M3MQG8"/>
<dbReference type="RefSeq" id="XP_007768292.1">
    <property type="nucleotide sequence ID" value="XM_007770102.1"/>
</dbReference>
<feature type="compositionally biased region" description="Acidic residues" evidence="2">
    <location>
        <begin position="348"/>
        <end position="357"/>
    </location>
</feature>
<feature type="coiled-coil region" evidence="1">
    <location>
        <begin position="140"/>
        <end position="167"/>
    </location>
</feature>
<feature type="region of interest" description="Disordered" evidence="2">
    <location>
        <begin position="474"/>
        <end position="497"/>
    </location>
</feature>
<feature type="compositionally biased region" description="Basic residues" evidence="2">
    <location>
        <begin position="365"/>
        <end position="374"/>
    </location>
</feature>
<dbReference type="KEGG" id="cput:CONPUDRAFT_72818"/>
<feature type="compositionally biased region" description="Pro residues" evidence="2">
    <location>
        <begin position="539"/>
        <end position="552"/>
    </location>
</feature>
<evidence type="ECO:0000313" key="4">
    <source>
        <dbReference type="Proteomes" id="UP000053558"/>
    </source>
</evidence>
<dbReference type="GeneID" id="19209055"/>
<keyword evidence="1" id="KW-0175">Coiled coil</keyword>
<keyword evidence="4" id="KW-1185">Reference proteome</keyword>
<organism evidence="3 4">
    <name type="scientific">Coniophora puteana (strain RWD-64-598)</name>
    <name type="common">Brown rot fungus</name>
    <dbReference type="NCBI Taxonomy" id="741705"/>
    <lineage>
        <taxon>Eukaryota</taxon>
        <taxon>Fungi</taxon>
        <taxon>Dikarya</taxon>
        <taxon>Basidiomycota</taxon>
        <taxon>Agaricomycotina</taxon>
        <taxon>Agaricomycetes</taxon>
        <taxon>Agaricomycetidae</taxon>
        <taxon>Boletales</taxon>
        <taxon>Coniophorineae</taxon>
        <taxon>Coniophoraceae</taxon>
        <taxon>Coniophora</taxon>
    </lineage>
</organism>
<comment type="caution">
    <text evidence="3">The sequence shown here is derived from an EMBL/GenBank/DDBJ whole genome shotgun (WGS) entry which is preliminary data.</text>
</comment>
<dbReference type="OMA" id="WGHANID"/>
<dbReference type="Proteomes" id="UP000053558">
    <property type="component" value="Unassembled WGS sequence"/>
</dbReference>
<dbReference type="EMBL" id="JH711578">
    <property type="protein sequence ID" value="EIW80974.1"/>
    <property type="molecule type" value="Genomic_DNA"/>
</dbReference>
<feature type="region of interest" description="Disordered" evidence="2">
    <location>
        <begin position="332"/>
        <end position="432"/>
    </location>
</feature>
<gene>
    <name evidence="3" type="ORF">CONPUDRAFT_72818</name>
</gene>
<evidence type="ECO:0000256" key="1">
    <source>
        <dbReference type="SAM" id="Coils"/>
    </source>
</evidence>
<protein>
    <submittedName>
        <fullName evidence="3">Uncharacterized protein</fullName>
    </submittedName>
</protein>
<reference evidence="4" key="1">
    <citation type="journal article" date="2012" name="Science">
        <title>The Paleozoic origin of enzymatic lignin decomposition reconstructed from 31 fungal genomes.</title>
        <authorList>
            <person name="Floudas D."/>
            <person name="Binder M."/>
            <person name="Riley R."/>
            <person name="Barry K."/>
            <person name="Blanchette R.A."/>
            <person name="Henrissat B."/>
            <person name="Martinez A.T."/>
            <person name="Otillar R."/>
            <person name="Spatafora J.W."/>
            <person name="Yadav J.S."/>
            <person name="Aerts A."/>
            <person name="Benoit I."/>
            <person name="Boyd A."/>
            <person name="Carlson A."/>
            <person name="Copeland A."/>
            <person name="Coutinho P.M."/>
            <person name="de Vries R.P."/>
            <person name="Ferreira P."/>
            <person name="Findley K."/>
            <person name="Foster B."/>
            <person name="Gaskell J."/>
            <person name="Glotzer D."/>
            <person name="Gorecki P."/>
            <person name="Heitman J."/>
            <person name="Hesse C."/>
            <person name="Hori C."/>
            <person name="Igarashi K."/>
            <person name="Jurgens J.A."/>
            <person name="Kallen N."/>
            <person name="Kersten P."/>
            <person name="Kohler A."/>
            <person name="Kuees U."/>
            <person name="Kumar T.K.A."/>
            <person name="Kuo A."/>
            <person name="LaButti K."/>
            <person name="Larrondo L.F."/>
            <person name="Lindquist E."/>
            <person name="Ling A."/>
            <person name="Lombard V."/>
            <person name="Lucas S."/>
            <person name="Lundell T."/>
            <person name="Martin R."/>
            <person name="McLaughlin D.J."/>
            <person name="Morgenstern I."/>
            <person name="Morin E."/>
            <person name="Murat C."/>
            <person name="Nagy L.G."/>
            <person name="Nolan M."/>
            <person name="Ohm R.A."/>
            <person name="Patyshakuliyeva A."/>
            <person name="Rokas A."/>
            <person name="Ruiz-Duenas F.J."/>
            <person name="Sabat G."/>
            <person name="Salamov A."/>
            <person name="Samejima M."/>
            <person name="Schmutz J."/>
            <person name="Slot J.C."/>
            <person name="St John F."/>
            <person name="Stenlid J."/>
            <person name="Sun H."/>
            <person name="Sun S."/>
            <person name="Syed K."/>
            <person name="Tsang A."/>
            <person name="Wiebenga A."/>
            <person name="Young D."/>
            <person name="Pisabarro A."/>
            <person name="Eastwood D.C."/>
            <person name="Martin F."/>
            <person name="Cullen D."/>
            <person name="Grigoriev I.V."/>
            <person name="Hibbett D.S."/>
        </authorList>
    </citation>
    <scope>NUCLEOTIDE SEQUENCE [LARGE SCALE GENOMIC DNA]</scope>
    <source>
        <strain evidence="4">RWD-64-598 SS2</strain>
    </source>
</reference>
<sequence length="716" mass="76982">MLVFVDQGNKDVLHIVSREKLQQRVLLTLTLTGLFASEMTWVRPLERLKVVLMVAALRYLRAVDRVGIVGELESLRLVEASDDVGDYTQAPASLDGSDLLSGPVPSGDSSGDDFLNWKLAQLNHMQQPKLAGFPIHQTAYMRVSNELASIQKNNQRLLQQNRTLETTNHALINAFSTLAASVQLKEHADDPLAYAASQATKGPPRMKKEDCGAVHYFTRTSYTDYLNKSSTISAGIKKGQLPFLEWKTGQRMDSETKDAITQIAIAVWNGYGDEAPTSWGHANIDQINKLYREILLQYPEVGLCEHNWKLHELATVRYPSWRQGYDKRKAAEAALASGEMPAIKSDDNADPLPDDDTKEQTTNRGARRRGRKGKRDLTDLYQKDFGGDEHQLKKARKEIDDAGDTGKKTDVKGKGREVSKDKEGGDDGIEEIQPEFPPVVDLFATVKAVSSPGPSGIKDKSDFVVIPSSEPHRVPLSPPLTTATPAQTPVPTTPTPVSDVSAFSAPASTAKIPVPAAPTSPLDISAAPAPVTTAQAPSPIVPTPVPDAPTAPAPASAGIAPDTPPVSTVSASALAAREPHTGSVASISSAIAVSATALAGKKMRPANSYTGRTLAQHRYLHHRGAVTATAFGVWWNTLPKAVKNKYDEEAERLRSEGLALAGGVEQRGAAGGGGGRRRGAAGGGKRREGEVVLAIVPSSVWYTESIELYGVLCARY</sequence>